<evidence type="ECO:0000313" key="1">
    <source>
        <dbReference type="EMBL" id="BET38259.1"/>
    </source>
</evidence>
<dbReference type="Proteomes" id="UP001473424">
    <property type="component" value="Chromosome"/>
</dbReference>
<protein>
    <submittedName>
        <fullName evidence="1">Uncharacterized protein</fullName>
    </submittedName>
</protein>
<proteinExistence type="predicted"/>
<gene>
    <name evidence="1" type="ORF">SAP269_08480</name>
</gene>
<reference evidence="2" key="1">
    <citation type="journal article" date="2024" name="FEMS Microbiol. Lett.">
        <title>Genomic insights into Spiroplasma endosymbionts that induce male-killing and protective phenotypes in the pea aphid.</title>
        <authorList>
            <person name="Arai H."/>
            <person name="Legeai F."/>
            <person name="Kageyama D."/>
            <person name="Sugio A."/>
            <person name="Simon J.C."/>
        </authorList>
    </citation>
    <scope>NUCLEOTIDE SEQUENCE [LARGE SCALE GENOMIC DNA]</scope>
    <source>
        <strain evidence="2">sAp269</strain>
    </source>
</reference>
<keyword evidence="2" id="KW-1185">Reference proteome</keyword>
<accession>A0ABM8JLU1</accession>
<evidence type="ECO:0000313" key="2">
    <source>
        <dbReference type="Proteomes" id="UP001473424"/>
    </source>
</evidence>
<organism evidence="1 2">
    <name type="scientific">Spiroplasma ixodetis</name>
    <dbReference type="NCBI Taxonomy" id="2141"/>
    <lineage>
        <taxon>Bacteria</taxon>
        <taxon>Bacillati</taxon>
        <taxon>Mycoplasmatota</taxon>
        <taxon>Mollicutes</taxon>
        <taxon>Entomoplasmatales</taxon>
        <taxon>Spiroplasmataceae</taxon>
        <taxon>Spiroplasma</taxon>
    </lineage>
</organism>
<sequence>MKTRNLREEINENEKNIKLLKVLKLNIFENIINLQVSLINKITNEKKLRNFW</sequence>
<dbReference type="EMBL" id="AP028955">
    <property type="protein sequence ID" value="BET38259.1"/>
    <property type="molecule type" value="Genomic_DNA"/>
</dbReference>
<name>A0ABM8JLU1_9MOLU</name>